<accession>A0A1Y1CP78</accession>
<organism evidence="1 2">
    <name type="scientific">Labilibaculum antarcticum</name>
    <dbReference type="NCBI Taxonomy" id="1717717"/>
    <lineage>
        <taxon>Bacteria</taxon>
        <taxon>Pseudomonadati</taxon>
        <taxon>Bacteroidota</taxon>
        <taxon>Bacteroidia</taxon>
        <taxon>Marinilabiliales</taxon>
        <taxon>Marinifilaceae</taxon>
        <taxon>Labilibaculum</taxon>
    </lineage>
</organism>
<gene>
    <name evidence="1" type="ORF">ALGA_3788</name>
</gene>
<dbReference type="GO" id="GO:0004784">
    <property type="term" value="F:superoxide dismutase activity"/>
    <property type="evidence" value="ECO:0007669"/>
    <property type="project" value="InterPro"/>
</dbReference>
<name>A0A1Y1CP78_9BACT</name>
<protein>
    <recommendedName>
        <fullName evidence="3">Superoxide dismutase</fullName>
    </recommendedName>
</protein>
<dbReference type="SUPFAM" id="SSF109770">
    <property type="entry name" value="Nickel-containing superoxide dismutase, NiSOD"/>
    <property type="match status" value="1"/>
</dbReference>
<keyword evidence="2" id="KW-1185">Reference proteome</keyword>
<dbReference type="InterPro" id="IPR036502">
    <property type="entry name" value="NiSOD_sf"/>
</dbReference>
<dbReference type="InterPro" id="IPR014123">
    <property type="entry name" value="Superoxide_dismutase_Ni-type"/>
</dbReference>
<dbReference type="KEGG" id="mbas:ALGA_3788"/>
<evidence type="ECO:0000313" key="2">
    <source>
        <dbReference type="Proteomes" id="UP000218267"/>
    </source>
</evidence>
<sequence length="164" mass="18982">MVTMKTLQFKIGTGIVLLFMLLVGTSNKTYAHCEIPCGIYADSLRIIMLSEDIETIEKSMKMINELSSAEEVDYNQLVRWITNKEDHANKIQNIATQYFMFQRLKVSDDAEVQKKNAKLLAVLHEICVYAMKSKQTTDLKYIEKLNEAVHNLSHLYFGEEKHHH</sequence>
<reference evidence="2" key="2">
    <citation type="journal article" date="2020" name="Antonie Van Leeuwenhoek">
        <title>Labilibaculum antarcticum sp. nov., a novel facultative anaerobic, psychrotorelant bacterium isolated from marine sediment of Antarctica.</title>
        <authorList>
            <person name="Watanabe M."/>
            <person name="Kojima H."/>
            <person name="Fukui M."/>
        </authorList>
    </citation>
    <scope>NUCLEOTIDE SEQUENCE [LARGE SCALE GENOMIC DNA]</scope>
    <source>
        <strain evidence="2">SPP2</strain>
    </source>
</reference>
<evidence type="ECO:0008006" key="3">
    <source>
        <dbReference type="Google" id="ProtNLM"/>
    </source>
</evidence>
<evidence type="ECO:0000313" key="1">
    <source>
        <dbReference type="EMBL" id="BAX82080.1"/>
    </source>
</evidence>
<dbReference type="Proteomes" id="UP000218267">
    <property type="component" value="Chromosome"/>
</dbReference>
<proteinExistence type="predicted"/>
<dbReference type="AlphaFoldDB" id="A0A1Y1CP78"/>
<reference evidence="1 2" key="1">
    <citation type="journal article" date="2018" name="Mar. Genomics">
        <title>Complete genome sequence of Marinifilaceae bacterium strain SPP2, isolated from the Antarctic marine sediment.</title>
        <authorList>
            <person name="Watanabe M."/>
            <person name="Kojima H."/>
            <person name="Fukui M."/>
        </authorList>
    </citation>
    <scope>NUCLEOTIDE SEQUENCE [LARGE SCALE GENOMIC DNA]</scope>
    <source>
        <strain evidence="1 2">SPP2</strain>
    </source>
</reference>
<dbReference type="EMBL" id="AP018042">
    <property type="protein sequence ID" value="BAX82080.1"/>
    <property type="molecule type" value="Genomic_DNA"/>
</dbReference>
<dbReference type="Gene3D" id="1.20.120.400">
    <property type="entry name" value="Nickel-containing superoxide dismutase"/>
    <property type="match status" value="1"/>
</dbReference>
<dbReference type="Pfam" id="PF09055">
    <property type="entry name" value="Sod_Ni"/>
    <property type="match status" value="1"/>
</dbReference>
<dbReference type="GO" id="GO:0016151">
    <property type="term" value="F:nickel cation binding"/>
    <property type="evidence" value="ECO:0007669"/>
    <property type="project" value="InterPro"/>
</dbReference>